<dbReference type="Gene3D" id="1.20.50.20">
    <property type="entry name" value="DnaG, RNA polymerase domain, helical bundle"/>
    <property type="match status" value="1"/>
</dbReference>
<organism evidence="16 17">
    <name type="scientific">Caballeronia hypogeia</name>
    <dbReference type="NCBI Taxonomy" id="1777140"/>
    <lineage>
        <taxon>Bacteria</taxon>
        <taxon>Pseudomonadati</taxon>
        <taxon>Pseudomonadota</taxon>
        <taxon>Betaproteobacteria</taxon>
        <taxon>Burkholderiales</taxon>
        <taxon>Burkholderiaceae</taxon>
        <taxon>Caballeronia</taxon>
    </lineage>
</organism>
<dbReference type="PANTHER" id="PTHR30313">
    <property type="entry name" value="DNA PRIMASE"/>
    <property type="match status" value="1"/>
</dbReference>
<evidence type="ECO:0000256" key="2">
    <source>
        <dbReference type="ARBA" id="ARBA00022515"/>
    </source>
</evidence>
<dbReference type="GO" id="GO:0003899">
    <property type="term" value="F:DNA-directed RNA polymerase activity"/>
    <property type="evidence" value="ECO:0007669"/>
    <property type="project" value="UniProtKB-UniRule"/>
</dbReference>
<dbReference type="Pfam" id="PF10410">
    <property type="entry name" value="DnaB_bind"/>
    <property type="match status" value="1"/>
</dbReference>
<dbReference type="InterPro" id="IPR013264">
    <property type="entry name" value="DNAG_N"/>
</dbReference>
<dbReference type="GO" id="GO:0006269">
    <property type="term" value="P:DNA replication, synthesis of primer"/>
    <property type="evidence" value="ECO:0007669"/>
    <property type="project" value="UniProtKB-UniRule"/>
</dbReference>
<evidence type="ECO:0000256" key="10">
    <source>
        <dbReference type="ARBA" id="ARBA00023125"/>
    </source>
</evidence>
<dbReference type="InterPro" id="IPR019475">
    <property type="entry name" value="DNA_primase_DnaB-bd"/>
</dbReference>
<dbReference type="FunFam" id="3.90.580.10:FF:000001">
    <property type="entry name" value="DNA primase"/>
    <property type="match status" value="1"/>
</dbReference>
<evidence type="ECO:0000256" key="14">
    <source>
        <dbReference type="PIRSR" id="PIRSR002811-1"/>
    </source>
</evidence>
<dbReference type="AlphaFoldDB" id="A0A158DDJ9"/>
<comment type="cofactor">
    <cofactor evidence="12 13 14">
        <name>Zn(2+)</name>
        <dbReference type="ChEBI" id="CHEBI:29105"/>
    </cofactor>
    <text evidence="12 13 14">Binds 1 zinc ion per monomer.</text>
</comment>
<dbReference type="STRING" id="1777140.AWB79_06851"/>
<dbReference type="GO" id="GO:1990077">
    <property type="term" value="C:primosome complex"/>
    <property type="evidence" value="ECO:0007669"/>
    <property type="project" value="UniProtKB-KW"/>
</dbReference>
<dbReference type="Pfam" id="PF08275">
    <property type="entry name" value="DNAG_N"/>
    <property type="match status" value="1"/>
</dbReference>
<dbReference type="Gene3D" id="3.40.1360.10">
    <property type="match status" value="1"/>
</dbReference>
<dbReference type="Pfam" id="PF13155">
    <property type="entry name" value="Toprim_2"/>
    <property type="match status" value="1"/>
</dbReference>
<dbReference type="InterPro" id="IPR013173">
    <property type="entry name" value="DNA_primase_DnaG_DnaB-bd_dom"/>
</dbReference>
<dbReference type="Gene3D" id="3.90.580.10">
    <property type="entry name" value="Zinc finger, CHC2-type domain"/>
    <property type="match status" value="1"/>
</dbReference>
<comment type="domain">
    <text evidence="12">Contains an N-terminal zinc-binding domain, a central core domain that contains the primase activity, and a C-terminal DnaB-binding domain.</text>
</comment>
<gene>
    <name evidence="12" type="primary">dnaG</name>
    <name evidence="16" type="ORF">AWB79_06851</name>
</gene>
<keyword evidence="2 12" id="KW-0639">Primosome</keyword>
<dbReference type="EMBL" id="FCOA02000040">
    <property type="protein sequence ID" value="SAK92694.1"/>
    <property type="molecule type" value="Genomic_DNA"/>
</dbReference>
<evidence type="ECO:0000256" key="11">
    <source>
        <dbReference type="ARBA" id="ARBA00023163"/>
    </source>
</evidence>
<reference evidence="16" key="1">
    <citation type="submission" date="2016-01" db="EMBL/GenBank/DDBJ databases">
        <authorList>
            <person name="Peeters C."/>
        </authorList>
    </citation>
    <scope>NUCLEOTIDE SEQUENCE</scope>
    <source>
        <strain evidence="16">LMG 29322</strain>
    </source>
</reference>
<evidence type="ECO:0000256" key="9">
    <source>
        <dbReference type="ARBA" id="ARBA00022842"/>
    </source>
</evidence>
<dbReference type="GO" id="GO:0008270">
    <property type="term" value="F:zinc ion binding"/>
    <property type="evidence" value="ECO:0007669"/>
    <property type="project" value="UniProtKB-UniRule"/>
</dbReference>
<evidence type="ECO:0000256" key="6">
    <source>
        <dbReference type="ARBA" id="ARBA00022723"/>
    </source>
</evidence>
<dbReference type="CDD" id="cd03364">
    <property type="entry name" value="TOPRIM_DnaG_primases"/>
    <property type="match status" value="1"/>
</dbReference>
<evidence type="ECO:0000256" key="7">
    <source>
        <dbReference type="ARBA" id="ARBA00022771"/>
    </source>
</evidence>
<dbReference type="Proteomes" id="UP000054851">
    <property type="component" value="Unassembled WGS sequence"/>
</dbReference>
<dbReference type="PROSITE" id="PS50880">
    <property type="entry name" value="TOPRIM"/>
    <property type="match status" value="1"/>
</dbReference>
<dbReference type="HAMAP" id="MF_00974">
    <property type="entry name" value="DNA_primase_DnaG"/>
    <property type="match status" value="1"/>
</dbReference>
<keyword evidence="4 12" id="KW-0548">Nucleotidyltransferase</keyword>
<dbReference type="GO" id="GO:0003677">
    <property type="term" value="F:DNA binding"/>
    <property type="evidence" value="ECO:0007669"/>
    <property type="project" value="UniProtKB-KW"/>
</dbReference>
<sequence length="627" mass="68784">MIPHAFLQDLLNRVDIVDVVGRYVQLKKGGANFMGLCPFHNEKSPSFTVSPTKQFYHCFGCGAHGTAIGFLMEHTGLTFPEAVKDLAQGAGLTVPQEPSFRGGGGGGGVESGPSKAVTVALTDVMQTACDFYRKQLRGAPNAIGYLKKRGLTGEIAARFGLGYAPDGWQNLETAFPDYRDENLVEAGLVIVSEKTDSQGQARRYDRFRERVMFPIRNVKGNVIGFGGRVLDGGEPKYLNSPETPLFSKGSELYGLFEARLAIRELGYVLVVEGYMDVVALAQLGFANAVATLGTACTPVHVQKLFRQTDTVVFSFDGDSAGRRAARRALEAALPHAADNRTVKFLFLPKEHDPDSYVREFGTDGFGEQVDRAMPLSQFLLNEVLNDKELDQPEGRAKALFDAKPLLQALPANALRVQILHMLADRLDTPFTEIAALCDIDSRAAAVARANVPKSERRRVTGQEQRALRNLVMYPGIAVTLEQESERTLVTMTEHGELFSEVIGHARELGGDAEFQMLSDVLRNAANAPTYEDIFQEILAYDENVRDLLMRDPSDEDAAQRVEEQKRLLAEELQATVVKLRHDSYRARLDQLARQSSLSADEVAEFSDLSAKVAQIKAGRGAAPDGAR</sequence>
<dbReference type="GO" id="GO:0005737">
    <property type="term" value="C:cytoplasm"/>
    <property type="evidence" value="ECO:0007669"/>
    <property type="project" value="TreeGrafter"/>
</dbReference>
<dbReference type="PANTHER" id="PTHR30313:SF2">
    <property type="entry name" value="DNA PRIMASE"/>
    <property type="match status" value="1"/>
</dbReference>
<dbReference type="SUPFAM" id="SSF57783">
    <property type="entry name" value="Zinc beta-ribbon"/>
    <property type="match status" value="1"/>
</dbReference>
<evidence type="ECO:0000256" key="4">
    <source>
        <dbReference type="ARBA" id="ARBA00022695"/>
    </source>
</evidence>
<dbReference type="FunFam" id="3.90.980.10:FF:000001">
    <property type="entry name" value="DNA primase"/>
    <property type="match status" value="1"/>
</dbReference>
<dbReference type="Gene3D" id="3.90.980.10">
    <property type="entry name" value="DNA primase, catalytic core, N-terminal domain"/>
    <property type="match status" value="1"/>
</dbReference>
<dbReference type="InterPro" id="IPR006171">
    <property type="entry name" value="TOPRIM_dom"/>
</dbReference>
<evidence type="ECO:0000313" key="17">
    <source>
        <dbReference type="Proteomes" id="UP000054851"/>
    </source>
</evidence>
<keyword evidence="3 12" id="KW-0808">Transferase</keyword>
<dbReference type="InterPro" id="IPR034151">
    <property type="entry name" value="TOPRIM_DnaG_bac"/>
</dbReference>
<dbReference type="SMART" id="SM00766">
    <property type="entry name" value="DnaG_DnaB_bind"/>
    <property type="match status" value="1"/>
</dbReference>
<dbReference type="InterPro" id="IPR050219">
    <property type="entry name" value="DnaG_primase"/>
</dbReference>
<keyword evidence="8 12" id="KW-0862">Zinc</keyword>
<dbReference type="EC" id="2.7.7.101" evidence="12"/>
<dbReference type="InterPro" id="IPR037068">
    <property type="entry name" value="DNA_primase_core_N_sf"/>
</dbReference>
<keyword evidence="17" id="KW-1185">Reference proteome</keyword>
<dbReference type="NCBIfam" id="TIGR01391">
    <property type="entry name" value="dnaG"/>
    <property type="match status" value="1"/>
</dbReference>
<protein>
    <recommendedName>
        <fullName evidence="12 13">DNA primase</fullName>
        <ecNumber evidence="12">2.7.7.101</ecNumber>
    </recommendedName>
</protein>
<feature type="zinc finger region" description="CHC2-type" evidence="12 14">
    <location>
        <begin position="37"/>
        <end position="61"/>
    </location>
</feature>
<name>A0A158DDJ9_9BURK</name>
<accession>A0A158DDJ9</accession>
<dbReference type="RefSeq" id="WP_061171855.1">
    <property type="nucleotide sequence ID" value="NZ_FCOA02000040.1"/>
</dbReference>
<dbReference type="SMART" id="SM00400">
    <property type="entry name" value="ZnF_CHCC"/>
    <property type="match status" value="1"/>
</dbReference>
<evidence type="ECO:0000256" key="5">
    <source>
        <dbReference type="ARBA" id="ARBA00022705"/>
    </source>
</evidence>
<proteinExistence type="inferred from homology"/>
<dbReference type="OrthoDB" id="9803773at2"/>
<evidence type="ECO:0000256" key="12">
    <source>
        <dbReference type="HAMAP-Rule" id="MF_00974"/>
    </source>
</evidence>
<feature type="domain" description="Toprim" evidence="15">
    <location>
        <begin position="266"/>
        <end position="348"/>
    </location>
</feature>
<keyword evidence="5 12" id="KW-0235">DNA replication</keyword>
<dbReference type="FunFam" id="3.40.1360.10:FF:000002">
    <property type="entry name" value="DNA primase"/>
    <property type="match status" value="1"/>
</dbReference>
<dbReference type="PIRSF" id="PIRSF002811">
    <property type="entry name" value="DnaG"/>
    <property type="match status" value="1"/>
</dbReference>
<evidence type="ECO:0000256" key="3">
    <source>
        <dbReference type="ARBA" id="ARBA00022679"/>
    </source>
</evidence>
<dbReference type="GO" id="GO:0000428">
    <property type="term" value="C:DNA-directed RNA polymerase complex"/>
    <property type="evidence" value="ECO:0007669"/>
    <property type="project" value="UniProtKB-KW"/>
</dbReference>
<evidence type="ECO:0000259" key="15">
    <source>
        <dbReference type="PROSITE" id="PS50880"/>
    </source>
</evidence>
<keyword evidence="6 12" id="KW-0479">Metal-binding</keyword>
<comment type="subunit">
    <text evidence="12">Monomer. Interacts with DnaB.</text>
</comment>
<dbReference type="SMART" id="SM00493">
    <property type="entry name" value="TOPRIM"/>
    <property type="match status" value="1"/>
</dbReference>
<comment type="catalytic activity">
    <reaction evidence="12">
        <text>ssDNA + n NTP = ssDNA/pppN(pN)n-1 hybrid + (n-1) diphosphate.</text>
        <dbReference type="EC" id="2.7.7.101"/>
    </reaction>
</comment>
<dbReference type="InterPro" id="IPR002694">
    <property type="entry name" value="Znf_CHC2"/>
</dbReference>
<keyword evidence="11 12" id="KW-0804">Transcription</keyword>
<comment type="similarity">
    <text evidence="12 13">Belongs to the DnaG primase family.</text>
</comment>
<evidence type="ECO:0000256" key="13">
    <source>
        <dbReference type="PIRNR" id="PIRNR002811"/>
    </source>
</evidence>
<evidence type="ECO:0000256" key="1">
    <source>
        <dbReference type="ARBA" id="ARBA00022478"/>
    </source>
</evidence>
<keyword evidence="10 12" id="KW-0238">DNA-binding</keyword>
<evidence type="ECO:0000313" key="16">
    <source>
        <dbReference type="EMBL" id="SAK92694.1"/>
    </source>
</evidence>
<dbReference type="InterPro" id="IPR036977">
    <property type="entry name" value="DNA_primase_Znf_CHC2"/>
</dbReference>
<keyword evidence="7 12" id="KW-0863">Zinc-finger</keyword>
<dbReference type="Pfam" id="PF01807">
    <property type="entry name" value="Zn_ribbon_DnaG"/>
    <property type="match status" value="1"/>
</dbReference>
<comment type="caution">
    <text evidence="16">The sequence shown here is derived from an EMBL/GenBank/DDBJ whole genome shotgun (WGS) entry which is preliminary data.</text>
</comment>
<keyword evidence="1 12" id="KW-0240">DNA-directed RNA polymerase</keyword>
<dbReference type="InterPro" id="IPR006295">
    <property type="entry name" value="DNA_primase_DnaG"/>
</dbReference>
<comment type="function">
    <text evidence="12 13">RNA polymerase that catalyzes the synthesis of short RNA molecules used as primers for DNA polymerase during DNA replication.</text>
</comment>
<dbReference type="SUPFAM" id="SSF56731">
    <property type="entry name" value="DNA primase core"/>
    <property type="match status" value="1"/>
</dbReference>
<dbReference type="InterPro" id="IPR030846">
    <property type="entry name" value="DnaG_bac"/>
</dbReference>
<evidence type="ECO:0000256" key="8">
    <source>
        <dbReference type="ARBA" id="ARBA00022833"/>
    </source>
</evidence>
<keyword evidence="9" id="KW-0460">Magnesium</keyword>